<comment type="catalytic activity">
    <reaction evidence="6">
        <text>phosphate(in) + H(+)(in) = phosphate(out) + H(+)(out)</text>
        <dbReference type="Rhea" id="RHEA:29939"/>
        <dbReference type="ChEBI" id="CHEBI:15378"/>
        <dbReference type="ChEBI" id="CHEBI:43474"/>
    </reaction>
    <physiologicalReaction direction="right-to-left" evidence="6">
        <dbReference type="Rhea" id="RHEA:29941"/>
    </physiologicalReaction>
</comment>
<dbReference type="eggNOG" id="KOG0255">
    <property type="taxonomic scope" value="Eukaryota"/>
</dbReference>
<evidence type="ECO:0000256" key="1">
    <source>
        <dbReference type="ARBA" id="ARBA00004141"/>
    </source>
</evidence>
<keyword evidence="2 8" id="KW-0812">Transmembrane</keyword>
<accession>A0A022R1E8</accession>
<dbReference type="EMBL" id="KI630752">
    <property type="protein sequence ID" value="EYU33804.1"/>
    <property type="molecule type" value="Genomic_DNA"/>
</dbReference>
<dbReference type="PANTHER" id="PTHR24064">
    <property type="entry name" value="SOLUTE CARRIER FAMILY 22 MEMBER"/>
    <property type="match status" value="1"/>
</dbReference>
<feature type="transmembrane region" description="Helical" evidence="8">
    <location>
        <begin position="239"/>
        <end position="259"/>
    </location>
</feature>
<name>A0A022R1E8_ERYGU</name>
<evidence type="ECO:0000256" key="6">
    <source>
        <dbReference type="ARBA" id="ARBA00049011"/>
    </source>
</evidence>
<feature type="transmembrane region" description="Helical" evidence="8">
    <location>
        <begin position="359"/>
        <end position="380"/>
    </location>
</feature>
<evidence type="ECO:0000313" key="11">
    <source>
        <dbReference type="Proteomes" id="UP000030748"/>
    </source>
</evidence>
<dbReference type="GO" id="GO:0016020">
    <property type="term" value="C:membrane"/>
    <property type="evidence" value="ECO:0007669"/>
    <property type="project" value="UniProtKB-SubCell"/>
</dbReference>
<feature type="non-terminal residue" evidence="10">
    <location>
        <position position="513"/>
    </location>
</feature>
<proteinExistence type="inferred from homology"/>
<dbReference type="SUPFAM" id="SSF103473">
    <property type="entry name" value="MFS general substrate transporter"/>
    <property type="match status" value="1"/>
</dbReference>
<feature type="transmembrane region" description="Helical" evidence="8">
    <location>
        <begin position="392"/>
        <end position="412"/>
    </location>
</feature>
<keyword evidence="3 8" id="KW-1133">Transmembrane helix</keyword>
<dbReference type="Gene3D" id="1.20.1250.20">
    <property type="entry name" value="MFS general substrate transporter like domains"/>
    <property type="match status" value="1"/>
</dbReference>
<dbReference type="STRING" id="4155.A0A022R1E8"/>
<feature type="transmembrane region" description="Helical" evidence="8">
    <location>
        <begin position="152"/>
        <end position="175"/>
    </location>
</feature>
<evidence type="ECO:0000256" key="3">
    <source>
        <dbReference type="ARBA" id="ARBA00022989"/>
    </source>
</evidence>
<dbReference type="Proteomes" id="UP000030748">
    <property type="component" value="Unassembled WGS sequence"/>
</dbReference>
<feature type="region of interest" description="Disordered" evidence="7">
    <location>
        <begin position="1"/>
        <end position="26"/>
    </location>
</feature>
<feature type="transmembrane region" description="Helical" evidence="8">
    <location>
        <begin position="210"/>
        <end position="233"/>
    </location>
</feature>
<evidence type="ECO:0000259" key="9">
    <source>
        <dbReference type="PROSITE" id="PS50850"/>
    </source>
</evidence>
<dbReference type="AlphaFoldDB" id="A0A022R1E8"/>
<protein>
    <recommendedName>
        <fullName evidence="9">Major facilitator superfamily (MFS) profile domain-containing protein</fullName>
    </recommendedName>
</protein>
<evidence type="ECO:0000313" key="10">
    <source>
        <dbReference type="EMBL" id="EYU33804.1"/>
    </source>
</evidence>
<feature type="transmembrane region" description="Helical" evidence="8">
    <location>
        <begin position="474"/>
        <end position="494"/>
    </location>
</feature>
<dbReference type="Pfam" id="PF00083">
    <property type="entry name" value="Sugar_tr"/>
    <property type="match status" value="1"/>
</dbReference>
<comment type="similarity">
    <text evidence="5">Belongs to the major facilitator superfamily. Phosphate:H(+) symporter (TC 2.A.1.9) family.</text>
</comment>
<organism evidence="10 11">
    <name type="scientific">Erythranthe guttata</name>
    <name type="common">Yellow monkey flower</name>
    <name type="synonym">Mimulus guttatus</name>
    <dbReference type="NCBI Taxonomy" id="4155"/>
    <lineage>
        <taxon>Eukaryota</taxon>
        <taxon>Viridiplantae</taxon>
        <taxon>Streptophyta</taxon>
        <taxon>Embryophyta</taxon>
        <taxon>Tracheophyta</taxon>
        <taxon>Spermatophyta</taxon>
        <taxon>Magnoliopsida</taxon>
        <taxon>eudicotyledons</taxon>
        <taxon>Gunneridae</taxon>
        <taxon>Pentapetalae</taxon>
        <taxon>asterids</taxon>
        <taxon>lamiids</taxon>
        <taxon>Lamiales</taxon>
        <taxon>Phrymaceae</taxon>
        <taxon>Erythranthe</taxon>
    </lineage>
</organism>
<feature type="transmembrane region" description="Helical" evidence="8">
    <location>
        <begin position="448"/>
        <end position="468"/>
    </location>
</feature>
<dbReference type="PROSITE" id="PS50850">
    <property type="entry name" value="MFS"/>
    <property type="match status" value="1"/>
</dbReference>
<feature type="transmembrane region" description="Helical" evidence="8">
    <location>
        <begin position="181"/>
        <end position="198"/>
    </location>
</feature>
<feature type="transmembrane region" description="Helical" evidence="8">
    <location>
        <begin position="122"/>
        <end position="140"/>
    </location>
</feature>
<sequence length="513" mass="55606">MTDPNPLLSHTESAAAAASPSPPQRRSLDETIEHCIGNFGLTQFLQSTIASFAWFFDAQQTFIAVFTDAEPKWSCNMNSSTCTTAAADMCRLPKGSWSWDSPAQTSIISEWSLECAGSITTGLGASSFFLGCLAGGFLLSTLADSSLGRKNLLVLSCLLMSLTGLLTAVSTNIWMYAGFRFLSGFARAPIGTCALVLGTELVGKKWRGNVGIIGFIWFTFGFLSLSIIAFFVQNSSWRLIYLWTCVPCVLYSLLVYFAVEESPRWLFFKGRRQEFEKSLKTLASPENQSSLTESFFCNSVDWGVEEKPREYNLFSALGILLKRPWAFRRLILTAAVAFGLGLMYTGMPLSLGNLSVNLHLSVAVNALSELPASVAAILLVGKLNRRGSILGLAVLSGVCSAACAAAVTWKGLQVSLELVSFFCTCAAFDVFMIYALELFPTCVRNSAVAMVRQAVAVGGVVSPVLVAAGRKNGWVFYGVCGGIVCVSGLFVVWLPETRGRTPCDTMEEEELKF</sequence>
<evidence type="ECO:0000256" key="4">
    <source>
        <dbReference type="ARBA" id="ARBA00023136"/>
    </source>
</evidence>
<feature type="domain" description="Major facilitator superfamily (MFS) profile" evidence="9">
    <location>
        <begin position="46"/>
        <end position="499"/>
    </location>
</feature>
<feature type="transmembrane region" description="Helical" evidence="8">
    <location>
        <begin position="330"/>
        <end position="347"/>
    </location>
</feature>
<keyword evidence="11" id="KW-1185">Reference proteome</keyword>
<dbReference type="InterPro" id="IPR005828">
    <property type="entry name" value="MFS_sugar_transport-like"/>
</dbReference>
<evidence type="ECO:0000256" key="8">
    <source>
        <dbReference type="SAM" id="Phobius"/>
    </source>
</evidence>
<feature type="transmembrane region" description="Helical" evidence="8">
    <location>
        <begin position="418"/>
        <end position="436"/>
    </location>
</feature>
<evidence type="ECO:0000256" key="5">
    <source>
        <dbReference type="ARBA" id="ARBA00044504"/>
    </source>
</evidence>
<reference evidence="10 11" key="1">
    <citation type="journal article" date="2013" name="Proc. Natl. Acad. Sci. U.S.A.">
        <title>Fine-scale variation in meiotic recombination in Mimulus inferred from population shotgun sequencing.</title>
        <authorList>
            <person name="Hellsten U."/>
            <person name="Wright K.M."/>
            <person name="Jenkins J."/>
            <person name="Shu S."/>
            <person name="Yuan Y."/>
            <person name="Wessler S.R."/>
            <person name="Schmutz J."/>
            <person name="Willis J.H."/>
            <person name="Rokhsar D.S."/>
        </authorList>
    </citation>
    <scope>NUCLEOTIDE SEQUENCE [LARGE SCALE GENOMIC DNA]</scope>
    <source>
        <strain evidence="11">cv. DUN x IM62</strain>
    </source>
</reference>
<evidence type="ECO:0000256" key="2">
    <source>
        <dbReference type="ARBA" id="ARBA00022692"/>
    </source>
</evidence>
<gene>
    <name evidence="10" type="ORF">MIMGU_mgv1a019372mg</name>
</gene>
<dbReference type="InterPro" id="IPR036259">
    <property type="entry name" value="MFS_trans_sf"/>
</dbReference>
<comment type="subcellular location">
    <subcellularLocation>
        <location evidence="1">Membrane</location>
        <topology evidence="1">Multi-pass membrane protein</topology>
    </subcellularLocation>
</comment>
<dbReference type="InterPro" id="IPR020846">
    <property type="entry name" value="MFS_dom"/>
</dbReference>
<evidence type="ECO:0000256" key="7">
    <source>
        <dbReference type="SAM" id="MobiDB-lite"/>
    </source>
</evidence>
<keyword evidence="4 8" id="KW-0472">Membrane</keyword>
<dbReference type="GO" id="GO:0022857">
    <property type="term" value="F:transmembrane transporter activity"/>
    <property type="evidence" value="ECO:0007669"/>
    <property type="project" value="InterPro"/>
</dbReference>